<protein>
    <submittedName>
        <fullName evidence="1">Photorhabdus luminescens subsp. laumondii TTO1 complete genome segment 10/17</fullName>
    </submittedName>
</protein>
<organism evidence="1 2">
    <name type="scientific">Photorhabdus laumondii subsp. laumondii (strain DSM 15139 / CIP 105565 / TT01)</name>
    <name type="common">Photorhabdus luminescens subsp. laumondii</name>
    <dbReference type="NCBI Taxonomy" id="243265"/>
    <lineage>
        <taxon>Bacteria</taxon>
        <taxon>Pseudomonadati</taxon>
        <taxon>Pseudomonadota</taxon>
        <taxon>Gammaproteobacteria</taxon>
        <taxon>Enterobacterales</taxon>
        <taxon>Morganellaceae</taxon>
        <taxon>Photorhabdus</taxon>
    </lineage>
</organism>
<evidence type="ECO:0000313" key="2">
    <source>
        <dbReference type="Proteomes" id="UP000002514"/>
    </source>
</evidence>
<dbReference type="AlphaFoldDB" id="Q7N2Z5"/>
<reference evidence="2" key="1">
    <citation type="journal article" date="2003" name="Nat. Biotechnol.">
        <title>The genome sequence of the entomopathogenic bacterium Photorhabdus luminescens.</title>
        <authorList>
            <person name="Duchaud E."/>
            <person name="Rusniok C."/>
            <person name="Frangeul L."/>
            <person name="Buchrieser C."/>
            <person name="Givaudan A."/>
            <person name="Taourit S."/>
            <person name="Bocs S."/>
            <person name="Boursaux-Eude C."/>
            <person name="Chandler M."/>
            <person name="Charles J.-F."/>
            <person name="Dassa E."/>
            <person name="Derose R."/>
            <person name="Derzelle S."/>
            <person name="Freyssinet G."/>
            <person name="Gaudriault S."/>
            <person name="Medigue C."/>
            <person name="Lanois A."/>
            <person name="Powell K."/>
            <person name="Siguier P."/>
            <person name="Vincent R."/>
            <person name="Wingate V."/>
            <person name="Zouine M."/>
            <person name="Glaser P."/>
            <person name="Boemare N."/>
            <person name="Danchin A."/>
            <person name="Kunst F."/>
        </authorList>
    </citation>
    <scope>NUCLEOTIDE SEQUENCE [LARGE SCALE GENOMIC DNA]</scope>
    <source>
        <strain evidence="2">DSM 15139 / CIP 105565 / TT01</strain>
    </source>
</reference>
<keyword evidence="2" id="KW-1185">Reference proteome</keyword>
<sequence length="97" mass="11456">MVEIKYIKSGEKPGKNSRARCKARRKQRRMAIAIEKQKEKELEKKIKEIISGCDNKILKAIELPNPNYRDETEIHQKADAMHKVVNHAHQRNPKKKW</sequence>
<dbReference type="GeneID" id="93366626"/>
<dbReference type="RefSeq" id="WP_011147148.1">
    <property type="nucleotide sequence ID" value="NC_005126.1"/>
</dbReference>
<accession>Q7N2Z5</accession>
<proteinExistence type="predicted"/>
<dbReference type="EMBL" id="BX571868">
    <property type="protein sequence ID" value="CAE15302.1"/>
    <property type="molecule type" value="Genomic_DNA"/>
</dbReference>
<dbReference type="KEGG" id="plu:plu2928"/>
<name>Q7N2Z5_PHOLL</name>
<dbReference type="Proteomes" id="UP000002514">
    <property type="component" value="Chromosome"/>
</dbReference>
<evidence type="ECO:0000313" key="1">
    <source>
        <dbReference type="EMBL" id="CAE15302.1"/>
    </source>
</evidence>
<dbReference type="HOGENOM" id="CLU_2166976_0_0_6"/>
<dbReference type="STRING" id="243265.plu2928"/>
<gene>
    <name evidence="1" type="ordered locus">plu2928</name>
</gene>